<dbReference type="EMBL" id="AZFX01000010">
    <property type="protein sequence ID" value="KRM12942.1"/>
    <property type="molecule type" value="Genomic_DNA"/>
</dbReference>
<dbReference type="Proteomes" id="UP000051315">
    <property type="component" value="Unassembled WGS sequence"/>
</dbReference>
<evidence type="ECO:0000313" key="2">
    <source>
        <dbReference type="Proteomes" id="UP000051315"/>
    </source>
</evidence>
<proteinExistence type="predicted"/>
<keyword evidence="2" id="KW-1185">Reference proteome</keyword>
<evidence type="ECO:0000313" key="1">
    <source>
        <dbReference type="EMBL" id="KRM12942.1"/>
    </source>
</evidence>
<reference evidence="1 2" key="1">
    <citation type="journal article" date="2015" name="Genome Announc.">
        <title>Expanding the biotechnology potential of lactobacilli through comparative genomics of 213 strains and associated genera.</title>
        <authorList>
            <person name="Sun Z."/>
            <person name="Harris H.M."/>
            <person name="McCann A."/>
            <person name="Guo C."/>
            <person name="Argimon S."/>
            <person name="Zhang W."/>
            <person name="Yang X."/>
            <person name="Jeffery I.B."/>
            <person name="Cooney J.C."/>
            <person name="Kagawa T.F."/>
            <person name="Liu W."/>
            <person name="Song Y."/>
            <person name="Salvetti E."/>
            <person name="Wrobel A."/>
            <person name="Rasinkangas P."/>
            <person name="Parkhill J."/>
            <person name="Rea M.C."/>
            <person name="O'Sullivan O."/>
            <person name="Ritari J."/>
            <person name="Douillard F.P."/>
            <person name="Paul Ross R."/>
            <person name="Yang R."/>
            <person name="Briner A.E."/>
            <person name="Felis G.E."/>
            <person name="de Vos W.M."/>
            <person name="Barrangou R."/>
            <person name="Klaenhammer T.R."/>
            <person name="Caufield P.W."/>
            <person name="Cui Y."/>
            <person name="Zhang H."/>
            <person name="O'Toole P.W."/>
        </authorList>
    </citation>
    <scope>NUCLEOTIDE SEQUENCE [LARGE SCALE GENOMIC DNA]</scope>
    <source>
        <strain evidence="1 2">DSM 17758</strain>
    </source>
</reference>
<dbReference type="PATRIC" id="fig|1423735.3.peg.145"/>
<name>A0A0R1W5C8_9LACO</name>
<organism evidence="1 2">
    <name type="scientific">Lapidilactobacillus concavus DSM 17758</name>
    <dbReference type="NCBI Taxonomy" id="1423735"/>
    <lineage>
        <taxon>Bacteria</taxon>
        <taxon>Bacillati</taxon>
        <taxon>Bacillota</taxon>
        <taxon>Bacilli</taxon>
        <taxon>Lactobacillales</taxon>
        <taxon>Lactobacillaceae</taxon>
        <taxon>Lapidilactobacillus</taxon>
    </lineage>
</organism>
<dbReference type="AlphaFoldDB" id="A0A0R1W5C8"/>
<accession>A0A0R1W5C8</accession>
<gene>
    <name evidence="1" type="ORF">FC15_GL000143</name>
</gene>
<sequence>MHLHKIFYALKLYKHTSKLVDFVASPTGNYTNYINTFNERHQKIDDDLAELD</sequence>
<comment type="caution">
    <text evidence="1">The sequence shown here is derived from an EMBL/GenBank/DDBJ whole genome shotgun (WGS) entry which is preliminary data.</text>
</comment>
<protein>
    <submittedName>
        <fullName evidence="1">Uncharacterized protein</fullName>
    </submittedName>
</protein>